<evidence type="ECO:0000313" key="2">
    <source>
        <dbReference type="EMBL" id="GAA0185631.1"/>
    </source>
</evidence>
<keyword evidence="3" id="KW-1185">Reference proteome</keyword>
<dbReference type="Proteomes" id="UP001454036">
    <property type="component" value="Unassembled WGS sequence"/>
</dbReference>
<gene>
    <name evidence="2" type="ORF">LIER_32919</name>
</gene>
<name>A0AAV3RV61_LITER</name>
<dbReference type="InterPro" id="IPR044824">
    <property type="entry name" value="MAIN-like"/>
</dbReference>
<organism evidence="2 3">
    <name type="scientific">Lithospermum erythrorhizon</name>
    <name type="common">Purple gromwell</name>
    <name type="synonym">Lithospermum officinale var. erythrorhizon</name>
    <dbReference type="NCBI Taxonomy" id="34254"/>
    <lineage>
        <taxon>Eukaryota</taxon>
        <taxon>Viridiplantae</taxon>
        <taxon>Streptophyta</taxon>
        <taxon>Embryophyta</taxon>
        <taxon>Tracheophyta</taxon>
        <taxon>Spermatophyta</taxon>
        <taxon>Magnoliopsida</taxon>
        <taxon>eudicotyledons</taxon>
        <taxon>Gunneridae</taxon>
        <taxon>Pentapetalae</taxon>
        <taxon>asterids</taxon>
        <taxon>lamiids</taxon>
        <taxon>Boraginales</taxon>
        <taxon>Boraginaceae</taxon>
        <taxon>Boraginoideae</taxon>
        <taxon>Lithospermeae</taxon>
        <taxon>Lithospermum</taxon>
    </lineage>
</organism>
<dbReference type="PANTHER" id="PTHR46033">
    <property type="entry name" value="PROTEIN MAIN-LIKE 2"/>
    <property type="match status" value="1"/>
</dbReference>
<feature type="domain" description="Aminotransferase-like plant mobile" evidence="1">
    <location>
        <begin position="75"/>
        <end position="190"/>
    </location>
</feature>
<dbReference type="GO" id="GO:0010073">
    <property type="term" value="P:meristem maintenance"/>
    <property type="evidence" value="ECO:0007669"/>
    <property type="project" value="InterPro"/>
</dbReference>
<dbReference type="PANTHER" id="PTHR46033:SF8">
    <property type="entry name" value="PROTEIN MAINTENANCE OF MERISTEMS-LIKE"/>
    <property type="match status" value="1"/>
</dbReference>
<dbReference type="Pfam" id="PF10536">
    <property type="entry name" value="PMD"/>
    <property type="match status" value="1"/>
</dbReference>
<proteinExistence type="predicted"/>
<evidence type="ECO:0000259" key="1">
    <source>
        <dbReference type="Pfam" id="PF10536"/>
    </source>
</evidence>
<dbReference type="AlphaFoldDB" id="A0AAV3RV61"/>
<sequence>MPGGPTDPEVLIGFQTHVATRIWEDSGFSGVLKGHTRLQAGERWNIGSSNQNRECVRIVNLSGLQKMWKLMFQTPNMALITTFFERWQPKTNIFHMPFGEMTITFYDVNAILGLNINDLAISGETHFQDDELLPKIRTRPNNKNSAFLNSMKVACDDPNISQQSVVSGYTWYLLGSMLFPDKTQVGIPSNTYDCCMI</sequence>
<protein>
    <recommendedName>
        <fullName evidence="1">Aminotransferase-like plant mobile domain-containing protein</fullName>
    </recommendedName>
</protein>
<dbReference type="EMBL" id="BAABME010012902">
    <property type="protein sequence ID" value="GAA0185631.1"/>
    <property type="molecule type" value="Genomic_DNA"/>
</dbReference>
<dbReference type="InterPro" id="IPR019557">
    <property type="entry name" value="AminoTfrase-like_pln_mobile"/>
</dbReference>
<comment type="caution">
    <text evidence="2">The sequence shown here is derived from an EMBL/GenBank/DDBJ whole genome shotgun (WGS) entry which is preliminary data.</text>
</comment>
<accession>A0AAV3RV61</accession>
<evidence type="ECO:0000313" key="3">
    <source>
        <dbReference type="Proteomes" id="UP001454036"/>
    </source>
</evidence>
<reference evidence="2 3" key="1">
    <citation type="submission" date="2024-01" db="EMBL/GenBank/DDBJ databases">
        <title>The complete chloroplast genome sequence of Lithospermum erythrorhizon: insights into the phylogenetic relationship among Boraginaceae species and the maternal lineages of purple gromwells.</title>
        <authorList>
            <person name="Okada T."/>
            <person name="Watanabe K."/>
        </authorList>
    </citation>
    <scope>NUCLEOTIDE SEQUENCE [LARGE SCALE GENOMIC DNA]</scope>
</reference>